<dbReference type="SUPFAM" id="SSF55550">
    <property type="entry name" value="SH2 domain"/>
    <property type="match status" value="1"/>
</dbReference>
<dbReference type="InterPro" id="IPR011993">
    <property type="entry name" value="PH-like_dom_sf"/>
</dbReference>
<dbReference type="InterPro" id="IPR036860">
    <property type="entry name" value="SH2_dom_sf"/>
</dbReference>
<protein>
    <recommendedName>
        <fullName evidence="8">SH2 domain protein</fullName>
    </recommendedName>
</protein>
<feature type="region of interest" description="Disordered" evidence="3">
    <location>
        <begin position="232"/>
        <end position="253"/>
    </location>
</feature>
<dbReference type="SMART" id="SM00462">
    <property type="entry name" value="PTB"/>
    <property type="match status" value="1"/>
</dbReference>
<dbReference type="SUPFAM" id="SSF50729">
    <property type="entry name" value="PH domain-like"/>
    <property type="match status" value="1"/>
</dbReference>
<dbReference type="Gene3D" id="3.30.505.10">
    <property type="entry name" value="SH2 domain"/>
    <property type="match status" value="1"/>
</dbReference>
<keyword evidence="1 2" id="KW-0727">SH2 domain</keyword>
<proteinExistence type="predicted"/>
<dbReference type="Gene3D" id="2.30.29.30">
    <property type="entry name" value="Pleckstrin-homology domain (PH domain)/Phosphotyrosine-binding domain (PTB)"/>
    <property type="match status" value="1"/>
</dbReference>
<accession>A0ABR1CLK9</accession>
<dbReference type="EMBL" id="JAVFWL010000002">
    <property type="protein sequence ID" value="KAK6738315.1"/>
    <property type="molecule type" value="Genomic_DNA"/>
</dbReference>
<evidence type="ECO:0000313" key="7">
    <source>
        <dbReference type="Proteomes" id="UP001303046"/>
    </source>
</evidence>
<reference evidence="6 7" key="1">
    <citation type="submission" date="2023-08" db="EMBL/GenBank/DDBJ databases">
        <title>A Necator americanus chromosomal reference genome.</title>
        <authorList>
            <person name="Ilik V."/>
            <person name="Petrzelkova K.J."/>
            <person name="Pardy F."/>
            <person name="Fuh T."/>
            <person name="Niatou-Singa F.S."/>
            <person name="Gouil Q."/>
            <person name="Baker L."/>
            <person name="Ritchie M.E."/>
            <person name="Jex A.R."/>
            <person name="Gazzola D."/>
            <person name="Li H."/>
            <person name="Toshio Fujiwara R."/>
            <person name="Zhan B."/>
            <person name="Aroian R.V."/>
            <person name="Pafco B."/>
            <person name="Schwarz E.M."/>
        </authorList>
    </citation>
    <scope>NUCLEOTIDE SEQUENCE [LARGE SCALE GENOMIC DNA]</scope>
    <source>
        <strain evidence="6 7">Aroian</strain>
        <tissue evidence="6">Whole animal</tissue>
    </source>
</reference>
<dbReference type="Pfam" id="PF00017">
    <property type="entry name" value="SH2"/>
    <property type="match status" value="1"/>
</dbReference>
<dbReference type="PANTHER" id="PTHR15832">
    <property type="entry name" value="SHC (SRC HOMOLOGY DOMAIN C-TERMINAL) ADAPTOR HOMOLOG"/>
    <property type="match status" value="1"/>
</dbReference>
<dbReference type="Pfam" id="PF00640">
    <property type="entry name" value="PID"/>
    <property type="match status" value="1"/>
</dbReference>
<evidence type="ECO:0000256" key="2">
    <source>
        <dbReference type="PROSITE-ProRule" id="PRU00191"/>
    </source>
</evidence>
<dbReference type="InterPro" id="IPR006020">
    <property type="entry name" value="PTB/PI_dom"/>
</dbReference>
<evidence type="ECO:0008006" key="8">
    <source>
        <dbReference type="Google" id="ProtNLM"/>
    </source>
</evidence>
<feature type="domain" description="PID" evidence="4">
    <location>
        <begin position="107"/>
        <end position="222"/>
    </location>
</feature>
<evidence type="ECO:0000259" key="5">
    <source>
        <dbReference type="PROSITE" id="PS50001"/>
    </source>
</evidence>
<dbReference type="PROSITE" id="PS50001">
    <property type="entry name" value="SH2"/>
    <property type="match status" value="1"/>
</dbReference>
<name>A0ABR1CLK9_NECAM</name>
<dbReference type="Proteomes" id="UP001303046">
    <property type="component" value="Unassembled WGS sequence"/>
</dbReference>
<comment type="caution">
    <text evidence="6">The sequence shown here is derived from an EMBL/GenBank/DDBJ whole genome shotgun (WGS) entry which is preliminary data.</text>
</comment>
<dbReference type="SMART" id="SM00252">
    <property type="entry name" value="SH2"/>
    <property type="match status" value="1"/>
</dbReference>
<feature type="domain" description="SH2" evidence="5">
    <location>
        <begin position="354"/>
        <end position="452"/>
    </location>
</feature>
<sequence length="542" mass="61553">MYSKIVNTLLGRHKSKPDLAHQCKSQPGPAHDAVTATVLNPVDGTHLLADGNAPPTQPVRQPAFVTAAAGHALLLDDCQLIDHAPCPRCTRADNYEVPDMRQQFALSWNVRYLGSFPISNTTPEHVSYRLEHFQVPPTSKPVTLSVSLLGVRVHTRENLLMSHSLRRVCSVIGRAHLRQVAYTAMEAAGQTYRRQCHVFQTEDIHQVEEIESVLGNAFEAALVTRTSTPVRPVTMSTPLPAPIPSKSDKRTSSTAFMSRLLGKGKETFEEKSKRKRRPVSAVFSSAIHRLSSTASIANKRMSNIDSPPRKDIRREEFQPKATSPVPEEPIPSKNREKKPAVEPVLVYDEKLGEWIYPIDEALQAQLDNVSYFVKLPSRELLVRNLLSHCEGAFVVRYSESKRRCLALSVRVPPTHNPACISHYLIIRNQYGYRIKSCEKHFPSLQMLITHHSVMPEKLPVALVFVQWNPSDWIEVGDLRLAAADEKRHSYVTNHTRCSEIDENRNSKYYHDHERRIEDYVTPKRRSRLYLDNYRHSRIIDIA</sequence>
<feature type="region of interest" description="Disordered" evidence="3">
    <location>
        <begin position="296"/>
        <end position="338"/>
    </location>
</feature>
<dbReference type="CDD" id="cd00173">
    <property type="entry name" value="SH2"/>
    <property type="match status" value="1"/>
</dbReference>
<dbReference type="PROSITE" id="PS01179">
    <property type="entry name" value="PID"/>
    <property type="match status" value="1"/>
</dbReference>
<evidence type="ECO:0000256" key="1">
    <source>
        <dbReference type="ARBA" id="ARBA00022999"/>
    </source>
</evidence>
<organism evidence="6 7">
    <name type="scientific">Necator americanus</name>
    <name type="common">Human hookworm</name>
    <dbReference type="NCBI Taxonomy" id="51031"/>
    <lineage>
        <taxon>Eukaryota</taxon>
        <taxon>Metazoa</taxon>
        <taxon>Ecdysozoa</taxon>
        <taxon>Nematoda</taxon>
        <taxon>Chromadorea</taxon>
        <taxon>Rhabditida</taxon>
        <taxon>Rhabditina</taxon>
        <taxon>Rhabditomorpha</taxon>
        <taxon>Strongyloidea</taxon>
        <taxon>Ancylostomatidae</taxon>
        <taxon>Bunostominae</taxon>
        <taxon>Necator</taxon>
    </lineage>
</organism>
<evidence type="ECO:0000256" key="3">
    <source>
        <dbReference type="SAM" id="MobiDB-lite"/>
    </source>
</evidence>
<feature type="compositionally biased region" description="Polar residues" evidence="3">
    <location>
        <begin position="296"/>
        <end position="305"/>
    </location>
</feature>
<dbReference type="InterPro" id="IPR000980">
    <property type="entry name" value="SH2"/>
</dbReference>
<evidence type="ECO:0000259" key="4">
    <source>
        <dbReference type="PROSITE" id="PS01179"/>
    </source>
</evidence>
<keyword evidence="7" id="KW-1185">Reference proteome</keyword>
<dbReference type="PANTHER" id="PTHR15832:SF2">
    <property type="entry name" value="SH2 DOMAIN-CONTAINING PROTEIN"/>
    <property type="match status" value="1"/>
</dbReference>
<feature type="compositionally biased region" description="Basic and acidic residues" evidence="3">
    <location>
        <begin position="307"/>
        <end position="318"/>
    </location>
</feature>
<evidence type="ECO:0000313" key="6">
    <source>
        <dbReference type="EMBL" id="KAK6738315.1"/>
    </source>
</evidence>
<gene>
    <name evidence="6" type="primary">Necator_chrII.g8227</name>
    <name evidence="6" type="ORF">RB195_020433</name>
</gene>